<gene>
    <name evidence="1" type="ORF">ABG768_017512</name>
</gene>
<feature type="non-terminal residue" evidence="1">
    <location>
        <position position="1"/>
    </location>
</feature>
<proteinExistence type="predicted"/>
<dbReference type="AlphaFoldDB" id="A0AAW1Z024"/>
<evidence type="ECO:0000313" key="2">
    <source>
        <dbReference type="Proteomes" id="UP001479290"/>
    </source>
</evidence>
<accession>A0AAW1Z024</accession>
<name>A0AAW1Z024_CULAL</name>
<evidence type="ECO:0000313" key="1">
    <source>
        <dbReference type="EMBL" id="KAK9953527.1"/>
    </source>
</evidence>
<dbReference type="EMBL" id="JAWDJR010000023">
    <property type="protein sequence ID" value="KAK9953527.1"/>
    <property type="molecule type" value="Genomic_DNA"/>
</dbReference>
<keyword evidence="2" id="KW-1185">Reference proteome</keyword>
<protein>
    <submittedName>
        <fullName evidence="1">Uncharacterized protein</fullName>
    </submittedName>
</protein>
<reference evidence="1 2" key="1">
    <citation type="submission" date="2024-05" db="EMBL/GenBank/DDBJ databases">
        <title>A high-quality chromosomal-level genome assembly of Topmouth culter (Culter alburnus).</title>
        <authorList>
            <person name="Zhao H."/>
        </authorList>
    </citation>
    <scope>NUCLEOTIDE SEQUENCE [LARGE SCALE GENOMIC DNA]</scope>
    <source>
        <strain evidence="1">CATC2023</strain>
        <tissue evidence="1">Muscle</tissue>
    </source>
</reference>
<dbReference type="Proteomes" id="UP001479290">
    <property type="component" value="Unassembled WGS sequence"/>
</dbReference>
<comment type="caution">
    <text evidence="1">The sequence shown here is derived from an EMBL/GenBank/DDBJ whole genome shotgun (WGS) entry which is preliminary data.</text>
</comment>
<sequence>LTPTHFSTPHITHHPLLLAKSDLIVRVHVPIAVPHSSLHGSPHGCHSDRSDPVVWGWPLSKELEASGHSQGMSLIP</sequence>
<organism evidence="1 2">
    <name type="scientific">Culter alburnus</name>
    <name type="common">Topmouth culter</name>
    <dbReference type="NCBI Taxonomy" id="194366"/>
    <lineage>
        <taxon>Eukaryota</taxon>
        <taxon>Metazoa</taxon>
        <taxon>Chordata</taxon>
        <taxon>Craniata</taxon>
        <taxon>Vertebrata</taxon>
        <taxon>Euteleostomi</taxon>
        <taxon>Actinopterygii</taxon>
        <taxon>Neopterygii</taxon>
        <taxon>Teleostei</taxon>
        <taxon>Ostariophysi</taxon>
        <taxon>Cypriniformes</taxon>
        <taxon>Xenocyprididae</taxon>
        <taxon>Xenocypridinae</taxon>
        <taxon>Culter</taxon>
    </lineage>
</organism>